<protein>
    <recommendedName>
        <fullName evidence="9">Mannosyltransferase</fullName>
    </recommendedName>
</protein>
<dbReference type="PANTHER" id="PTHR31121">
    <property type="entry name" value="ALPHA-1,2 MANNOSYLTRANSFERASE KTR1"/>
    <property type="match status" value="1"/>
</dbReference>
<feature type="signal peptide" evidence="6">
    <location>
        <begin position="1"/>
        <end position="16"/>
    </location>
</feature>
<keyword evidence="8" id="KW-1185">Reference proteome</keyword>
<dbReference type="GO" id="GO:0000026">
    <property type="term" value="F:alpha-1,2-mannosyltransferase activity"/>
    <property type="evidence" value="ECO:0007669"/>
    <property type="project" value="TreeGrafter"/>
</dbReference>
<evidence type="ECO:0000256" key="2">
    <source>
        <dbReference type="ARBA" id="ARBA00007677"/>
    </source>
</evidence>
<dbReference type="PANTHER" id="PTHR31121:SF10">
    <property type="entry name" value="MANNOSYLTRANSFERASE KTR2-RELATED"/>
    <property type="match status" value="1"/>
</dbReference>
<keyword evidence="5" id="KW-0735">Signal-anchor</keyword>
<dbReference type="SUPFAM" id="SSF53448">
    <property type="entry name" value="Nucleotide-diphospho-sugar transferases"/>
    <property type="match status" value="1"/>
</dbReference>
<evidence type="ECO:0000256" key="1">
    <source>
        <dbReference type="ARBA" id="ARBA00004606"/>
    </source>
</evidence>
<gene>
    <name evidence="7" type="ORF">HF325_001347</name>
</gene>
<dbReference type="GO" id="GO:0016020">
    <property type="term" value="C:membrane"/>
    <property type="evidence" value="ECO:0007669"/>
    <property type="project" value="UniProtKB-SubCell"/>
</dbReference>
<dbReference type="Pfam" id="PF01793">
    <property type="entry name" value="Glyco_transf_15"/>
    <property type="match status" value="1"/>
</dbReference>
<dbReference type="Gene3D" id="3.90.550.10">
    <property type="entry name" value="Spore Coat Polysaccharide Biosynthesis Protein SpsA, Chain A"/>
    <property type="match status" value="1"/>
</dbReference>
<evidence type="ECO:0000313" key="7">
    <source>
        <dbReference type="EMBL" id="KAF8003899.1"/>
    </source>
</evidence>
<organism evidence="7 8">
    <name type="scientific">Metschnikowia pulcherrima</name>
    <dbReference type="NCBI Taxonomy" id="27326"/>
    <lineage>
        <taxon>Eukaryota</taxon>
        <taxon>Fungi</taxon>
        <taxon>Dikarya</taxon>
        <taxon>Ascomycota</taxon>
        <taxon>Saccharomycotina</taxon>
        <taxon>Pichiomycetes</taxon>
        <taxon>Metschnikowiaceae</taxon>
        <taxon>Metschnikowia</taxon>
    </lineage>
</organism>
<dbReference type="AlphaFoldDB" id="A0A8H7LD04"/>
<dbReference type="GO" id="GO:0006487">
    <property type="term" value="P:protein N-linked glycosylation"/>
    <property type="evidence" value="ECO:0007669"/>
    <property type="project" value="TreeGrafter"/>
</dbReference>
<keyword evidence="5" id="KW-0812">Transmembrane</keyword>
<reference evidence="7" key="1">
    <citation type="submission" date="2020-10" db="EMBL/GenBank/DDBJ databases">
        <title>The Whole-Genome Sequence of Metschnikowia persimmonesis, a Novel Endophytic Yeast Species Isolated from Medicinal Plant Diospyros kaki Thumb.</title>
        <authorList>
            <person name="Rahmat E."/>
            <person name="Kang Y."/>
        </authorList>
    </citation>
    <scope>NUCLEOTIDE SEQUENCE</scope>
    <source>
        <strain evidence="7">KIOM G15050</strain>
    </source>
</reference>
<dbReference type="GO" id="GO:0000032">
    <property type="term" value="P:cell wall mannoprotein biosynthetic process"/>
    <property type="evidence" value="ECO:0007669"/>
    <property type="project" value="TreeGrafter"/>
</dbReference>
<comment type="subcellular location">
    <subcellularLocation>
        <location evidence="1">Membrane</location>
        <topology evidence="1">Single-pass type II membrane protein</topology>
    </subcellularLocation>
</comment>
<evidence type="ECO:0000256" key="6">
    <source>
        <dbReference type="SAM" id="SignalP"/>
    </source>
</evidence>
<proteinExistence type="inferred from homology"/>
<evidence type="ECO:0000256" key="5">
    <source>
        <dbReference type="ARBA" id="ARBA00022968"/>
    </source>
</evidence>
<evidence type="ECO:0000256" key="4">
    <source>
        <dbReference type="ARBA" id="ARBA00022679"/>
    </source>
</evidence>
<evidence type="ECO:0000313" key="8">
    <source>
        <dbReference type="Proteomes" id="UP000649328"/>
    </source>
</evidence>
<dbReference type="GO" id="GO:0006493">
    <property type="term" value="P:protein O-linked glycosylation"/>
    <property type="evidence" value="ECO:0007669"/>
    <property type="project" value="TreeGrafter"/>
</dbReference>
<accession>A0A8H7LD04</accession>
<dbReference type="InterPro" id="IPR029044">
    <property type="entry name" value="Nucleotide-diphossugar_trans"/>
</dbReference>
<dbReference type="InterPro" id="IPR002685">
    <property type="entry name" value="Glyco_trans_15"/>
</dbReference>
<name>A0A8H7LD04_9ASCO</name>
<keyword evidence="6" id="KW-0732">Signal</keyword>
<keyword evidence="3" id="KW-0328">Glycosyltransferase</keyword>
<comment type="caution">
    <text evidence="7">The sequence shown here is derived from an EMBL/GenBank/DDBJ whole genome shotgun (WGS) entry which is preliminary data.</text>
</comment>
<feature type="chain" id="PRO_5034882138" description="Mannosyltransferase" evidence="6">
    <location>
        <begin position="17"/>
        <end position="179"/>
    </location>
</feature>
<evidence type="ECO:0008006" key="9">
    <source>
        <dbReference type="Google" id="ProtNLM"/>
    </source>
</evidence>
<dbReference type="EMBL" id="JACBPP010000002">
    <property type="protein sequence ID" value="KAF8003899.1"/>
    <property type="molecule type" value="Genomic_DNA"/>
</dbReference>
<dbReference type="GO" id="GO:0005794">
    <property type="term" value="C:Golgi apparatus"/>
    <property type="evidence" value="ECO:0007669"/>
    <property type="project" value="TreeGrafter"/>
</dbReference>
<comment type="similarity">
    <text evidence="2">Belongs to the glycosyltransferase 15 family.</text>
</comment>
<keyword evidence="4" id="KW-0808">Transferase</keyword>
<evidence type="ECO:0000256" key="3">
    <source>
        <dbReference type="ARBA" id="ARBA00022676"/>
    </source>
</evidence>
<dbReference type="Proteomes" id="UP000649328">
    <property type="component" value="Unassembled WGS sequence"/>
</dbReference>
<dbReference type="OrthoDB" id="439943at2759"/>
<sequence>MLSAAYYIFSVLLVAASLLYTQNAPRHEYRSAELNSLFSLKNETKPGSLDFLLHLNPFESSTIEKDDLVAKYGYDPALAGQQKLSSNSYFDVLSTQRDRRQVGRENATLVMLVRNLELAGALQSMRSLEDRFNRHYKYPWVFLNDVPLMMISSTKPRRWRVEKRTMSLSRQKTGTRRHI</sequence>